<evidence type="ECO:0000259" key="3">
    <source>
        <dbReference type="PROSITE" id="PS50936"/>
    </source>
</evidence>
<dbReference type="InterPro" id="IPR010914">
    <property type="entry name" value="RsgA_GTPase_dom"/>
</dbReference>
<dbReference type="Pfam" id="PF03193">
    <property type="entry name" value="RsgA_GTPase"/>
    <property type="match status" value="1"/>
</dbReference>
<name>A0A382MXW9_9ZZZZ</name>
<dbReference type="InterPro" id="IPR027417">
    <property type="entry name" value="P-loop_NTPase"/>
</dbReference>
<gene>
    <name evidence="5" type="ORF">METZ01_LOCUS305035</name>
</gene>
<accession>A0A382MXW9</accession>
<dbReference type="PANTHER" id="PTHR32120:SF11">
    <property type="entry name" value="SMALL RIBOSOMAL SUBUNIT BIOGENESIS GTPASE RSGA 1, MITOCHONDRIAL-RELATED"/>
    <property type="match status" value="1"/>
</dbReference>
<dbReference type="Gene3D" id="2.40.50.140">
    <property type="entry name" value="Nucleic acid-binding proteins"/>
    <property type="match status" value="1"/>
</dbReference>
<evidence type="ECO:0000256" key="1">
    <source>
        <dbReference type="ARBA" id="ARBA00022741"/>
    </source>
</evidence>
<keyword evidence="2" id="KW-0342">GTP-binding</keyword>
<evidence type="ECO:0000256" key="2">
    <source>
        <dbReference type="ARBA" id="ARBA00023134"/>
    </source>
</evidence>
<feature type="domain" description="EngC GTPase" evidence="3">
    <location>
        <begin position="78"/>
        <end position="197"/>
    </location>
</feature>
<organism evidence="5">
    <name type="scientific">marine metagenome</name>
    <dbReference type="NCBI Taxonomy" id="408172"/>
    <lineage>
        <taxon>unclassified sequences</taxon>
        <taxon>metagenomes</taxon>
        <taxon>ecological metagenomes</taxon>
    </lineage>
</organism>
<dbReference type="PANTHER" id="PTHR32120">
    <property type="entry name" value="SMALL RIBOSOMAL SUBUNIT BIOGENESIS GTPASE RSGA"/>
    <property type="match status" value="1"/>
</dbReference>
<proteinExistence type="predicted"/>
<dbReference type="PROSITE" id="PS51721">
    <property type="entry name" value="G_CP"/>
    <property type="match status" value="1"/>
</dbReference>
<dbReference type="EMBL" id="UINC01095806">
    <property type="protein sequence ID" value="SVC52181.1"/>
    <property type="molecule type" value="Genomic_DNA"/>
</dbReference>
<dbReference type="NCBIfam" id="TIGR00157">
    <property type="entry name" value="ribosome small subunit-dependent GTPase A"/>
    <property type="match status" value="1"/>
</dbReference>
<dbReference type="PROSITE" id="PS50936">
    <property type="entry name" value="ENGC_GTPASE"/>
    <property type="match status" value="1"/>
</dbReference>
<dbReference type="InterPro" id="IPR012340">
    <property type="entry name" value="NA-bd_OB-fold"/>
</dbReference>
<dbReference type="GO" id="GO:0003924">
    <property type="term" value="F:GTPase activity"/>
    <property type="evidence" value="ECO:0007669"/>
    <property type="project" value="InterPro"/>
</dbReference>
<evidence type="ECO:0000313" key="5">
    <source>
        <dbReference type="EMBL" id="SVC52181.1"/>
    </source>
</evidence>
<feature type="domain" description="CP-type G" evidence="4">
    <location>
        <begin position="69"/>
        <end position="197"/>
    </location>
</feature>
<reference evidence="5" key="1">
    <citation type="submission" date="2018-05" db="EMBL/GenBank/DDBJ databases">
        <authorList>
            <person name="Lanie J.A."/>
            <person name="Ng W.-L."/>
            <person name="Kazmierczak K.M."/>
            <person name="Andrzejewski T.M."/>
            <person name="Davidsen T.M."/>
            <person name="Wayne K.J."/>
            <person name="Tettelin H."/>
            <person name="Glass J.I."/>
            <person name="Rusch D."/>
            <person name="Podicherti R."/>
            <person name="Tsui H.-C.T."/>
            <person name="Winkler M.E."/>
        </authorList>
    </citation>
    <scope>NUCLEOTIDE SEQUENCE</scope>
</reference>
<dbReference type="InterPro" id="IPR004881">
    <property type="entry name" value="Ribosome_biogen_GTPase_RsgA"/>
</dbReference>
<dbReference type="Gene3D" id="3.40.50.300">
    <property type="entry name" value="P-loop containing nucleotide triphosphate hydrolases"/>
    <property type="match status" value="1"/>
</dbReference>
<dbReference type="SUPFAM" id="SSF50249">
    <property type="entry name" value="Nucleic acid-binding proteins"/>
    <property type="match status" value="1"/>
</dbReference>
<feature type="non-terminal residue" evidence="5">
    <location>
        <position position="197"/>
    </location>
</feature>
<sequence>MNEQGLVVARFRRHVSVQDRNEKRYMCQMQRRGLRPVVGDEVEWQRTSHKSGTVTKILPRDVELAQLNTRGGAEVIAANLSQLVIVLAHEPKPDWFAIDRYLCAAELIHTKSLIVLNKKDLNPDPPAVLREYENIGYPVYQISAKKGTGLEPLAHDMENNRSMIVGQSGVGKSSLLNALIGDTRQAVAHLSEKTAQG</sequence>
<dbReference type="GO" id="GO:0005525">
    <property type="term" value="F:GTP binding"/>
    <property type="evidence" value="ECO:0007669"/>
    <property type="project" value="UniProtKB-KW"/>
</dbReference>
<evidence type="ECO:0000259" key="4">
    <source>
        <dbReference type="PROSITE" id="PS51721"/>
    </source>
</evidence>
<keyword evidence="1" id="KW-0547">Nucleotide-binding</keyword>
<dbReference type="AlphaFoldDB" id="A0A382MXW9"/>
<dbReference type="InterPro" id="IPR030378">
    <property type="entry name" value="G_CP_dom"/>
</dbReference>
<dbReference type="SUPFAM" id="SSF52540">
    <property type="entry name" value="P-loop containing nucleoside triphosphate hydrolases"/>
    <property type="match status" value="1"/>
</dbReference>
<protein>
    <submittedName>
        <fullName evidence="5">Uncharacterized protein</fullName>
    </submittedName>
</protein>